<sequence>MSIVCHLITLLPTFMRQEQGLVMRGRRLIGWRSTWVPSLGSSWWPRTKSDPGGRMLLAFTTYSNSGRALCGHLDFPGRHCTEPLDSTCPESPGGTRDDQSWGRHLNASPGLSVAARLRLHGNGHDWFLFHWSRANDKNNDFIRPQRVDDPAEHPDAIRCFAARLAGTLCLLPLLWQQPDYRGWLLRPWTTLLCYEALTAPWTAYSYNPDNKITEEKGVLRAQNVRHHPKGQKTLREAYTVMDDVCRDVYSIEMEILKDGQWVPFDADDLQLEFVPVVPFVPDVYGVYQFKVDYNRVGYTHLYTTTQVSVQPLQHMQYKRFIPSAYPYYLSAFSVMFGVFLLGCMFLHHKDAPKTKSD</sequence>
<keyword evidence="2" id="KW-1185">Reference proteome</keyword>
<reference evidence="1 2" key="1">
    <citation type="journal article" date="2020" name="Cell">
        <title>Large-Scale Comparative Analyses of Tick Genomes Elucidate Their Genetic Diversity and Vector Capacities.</title>
        <authorList>
            <consortium name="Tick Genome and Microbiome Consortium (TIGMIC)"/>
            <person name="Jia N."/>
            <person name="Wang J."/>
            <person name="Shi W."/>
            <person name="Du L."/>
            <person name="Sun Y."/>
            <person name="Zhan W."/>
            <person name="Jiang J.F."/>
            <person name="Wang Q."/>
            <person name="Zhang B."/>
            <person name="Ji P."/>
            <person name="Bell-Sakyi L."/>
            <person name="Cui X.M."/>
            <person name="Yuan T.T."/>
            <person name="Jiang B.G."/>
            <person name="Yang W.F."/>
            <person name="Lam T.T."/>
            <person name="Chang Q.C."/>
            <person name="Ding S.J."/>
            <person name="Wang X.J."/>
            <person name="Zhu J.G."/>
            <person name="Ruan X.D."/>
            <person name="Zhao L."/>
            <person name="Wei J.T."/>
            <person name="Ye R.Z."/>
            <person name="Que T.C."/>
            <person name="Du C.H."/>
            <person name="Zhou Y.H."/>
            <person name="Cheng J.X."/>
            <person name="Dai P.F."/>
            <person name="Guo W.B."/>
            <person name="Han X.H."/>
            <person name="Huang E.J."/>
            <person name="Li L.F."/>
            <person name="Wei W."/>
            <person name="Gao Y.C."/>
            <person name="Liu J.Z."/>
            <person name="Shao H.Z."/>
            <person name="Wang X."/>
            <person name="Wang C.C."/>
            <person name="Yang T.C."/>
            <person name="Huo Q.B."/>
            <person name="Li W."/>
            <person name="Chen H.Y."/>
            <person name="Chen S.E."/>
            <person name="Zhou L.G."/>
            <person name="Ni X.B."/>
            <person name="Tian J.H."/>
            <person name="Sheng Y."/>
            <person name="Liu T."/>
            <person name="Pan Y.S."/>
            <person name="Xia L.Y."/>
            <person name="Li J."/>
            <person name="Zhao F."/>
            <person name="Cao W.C."/>
        </authorList>
    </citation>
    <scope>NUCLEOTIDE SEQUENCE [LARGE SCALE GENOMIC DNA]</scope>
    <source>
        <strain evidence="1">Iper-2018</strain>
    </source>
</reference>
<proteinExistence type="predicted"/>
<accession>A0AC60PM88</accession>
<evidence type="ECO:0000313" key="1">
    <source>
        <dbReference type="EMBL" id="KAG0421492.1"/>
    </source>
</evidence>
<dbReference type="EMBL" id="JABSTQ010010358">
    <property type="protein sequence ID" value="KAG0421492.1"/>
    <property type="molecule type" value="Genomic_DNA"/>
</dbReference>
<comment type="caution">
    <text evidence="1">The sequence shown here is derived from an EMBL/GenBank/DDBJ whole genome shotgun (WGS) entry which is preliminary data.</text>
</comment>
<evidence type="ECO:0000313" key="2">
    <source>
        <dbReference type="Proteomes" id="UP000805193"/>
    </source>
</evidence>
<name>A0AC60PM88_IXOPE</name>
<dbReference type="Proteomes" id="UP000805193">
    <property type="component" value="Unassembled WGS sequence"/>
</dbReference>
<protein>
    <submittedName>
        <fullName evidence="1">Uncharacterized protein</fullName>
    </submittedName>
</protein>
<gene>
    <name evidence="1" type="ORF">HPB47_002618</name>
</gene>
<organism evidence="1 2">
    <name type="scientific">Ixodes persulcatus</name>
    <name type="common">Taiga tick</name>
    <dbReference type="NCBI Taxonomy" id="34615"/>
    <lineage>
        <taxon>Eukaryota</taxon>
        <taxon>Metazoa</taxon>
        <taxon>Ecdysozoa</taxon>
        <taxon>Arthropoda</taxon>
        <taxon>Chelicerata</taxon>
        <taxon>Arachnida</taxon>
        <taxon>Acari</taxon>
        <taxon>Parasitiformes</taxon>
        <taxon>Ixodida</taxon>
        <taxon>Ixodoidea</taxon>
        <taxon>Ixodidae</taxon>
        <taxon>Ixodinae</taxon>
        <taxon>Ixodes</taxon>
    </lineage>
</organism>